<evidence type="ECO:0000313" key="1">
    <source>
        <dbReference type="EMBL" id="GAI85770.1"/>
    </source>
</evidence>
<dbReference type="EMBL" id="BARW01007215">
    <property type="protein sequence ID" value="GAI85770.1"/>
    <property type="molecule type" value="Genomic_DNA"/>
</dbReference>
<protein>
    <submittedName>
        <fullName evidence="1">Uncharacterized protein</fullName>
    </submittedName>
</protein>
<gene>
    <name evidence="1" type="ORF">S12H4_15073</name>
</gene>
<accession>X1TDT8</accession>
<reference evidence="1" key="1">
    <citation type="journal article" date="2014" name="Front. Microbiol.">
        <title>High frequency of phylogenetically diverse reductive dehalogenase-homologous genes in deep subseafloor sedimentary metagenomes.</title>
        <authorList>
            <person name="Kawai M."/>
            <person name="Futagami T."/>
            <person name="Toyoda A."/>
            <person name="Takaki Y."/>
            <person name="Nishi S."/>
            <person name="Hori S."/>
            <person name="Arai W."/>
            <person name="Tsubouchi T."/>
            <person name="Morono Y."/>
            <person name="Uchiyama I."/>
            <person name="Ito T."/>
            <person name="Fujiyama A."/>
            <person name="Inagaki F."/>
            <person name="Takami H."/>
        </authorList>
    </citation>
    <scope>NUCLEOTIDE SEQUENCE</scope>
    <source>
        <strain evidence="1">Expedition CK06-06</strain>
    </source>
</reference>
<organism evidence="1">
    <name type="scientific">marine sediment metagenome</name>
    <dbReference type="NCBI Taxonomy" id="412755"/>
    <lineage>
        <taxon>unclassified sequences</taxon>
        <taxon>metagenomes</taxon>
        <taxon>ecological metagenomes</taxon>
    </lineage>
</organism>
<dbReference type="AlphaFoldDB" id="X1TDT8"/>
<proteinExistence type="predicted"/>
<sequence>MGHPAPGVLKHISIKLYVGSSCLHRVYYIAWNEAYREENYDSYSE</sequence>
<feature type="non-terminal residue" evidence="1">
    <location>
        <position position="45"/>
    </location>
</feature>
<name>X1TDT8_9ZZZZ</name>
<comment type="caution">
    <text evidence="1">The sequence shown here is derived from an EMBL/GenBank/DDBJ whole genome shotgun (WGS) entry which is preliminary data.</text>
</comment>